<reference evidence="1 2" key="1">
    <citation type="journal article" date="2019" name="Sci. Rep.">
        <title>Orb-weaving spider Araneus ventricosus genome elucidates the spidroin gene catalogue.</title>
        <authorList>
            <person name="Kono N."/>
            <person name="Nakamura H."/>
            <person name="Ohtoshi R."/>
            <person name="Moran D.A.P."/>
            <person name="Shinohara A."/>
            <person name="Yoshida Y."/>
            <person name="Fujiwara M."/>
            <person name="Mori M."/>
            <person name="Tomita M."/>
            <person name="Arakawa K."/>
        </authorList>
    </citation>
    <scope>NUCLEOTIDE SEQUENCE [LARGE SCALE GENOMIC DNA]</scope>
</reference>
<sequence length="103" mass="11973">MASASVVKMELIGWIRKQNDLRFEVPAYGGVEMRFRCIRSDDKIILKCFTDGFFKECFNHGRRLSFILKAKGSKVNFTNVVVENIKYVRQSDDLVRGYVQICK</sequence>
<proteinExistence type="predicted"/>
<accession>A0A4Y2BTE4</accession>
<protein>
    <submittedName>
        <fullName evidence="1">Uncharacterized protein</fullName>
    </submittedName>
</protein>
<name>A0A4Y2BTE4_ARAVE</name>
<evidence type="ECO:0000313" key="1">
    <source>
        <dbReference type="EMBL" id="GBL95480.1"/>
    </source>
</evidence>
<comment type="caution">
    <text evidence="1">The sequence shown here is derived from an EMBL/GenBank/DDBJ whole genome shotgun (WGS) entry which is preliminary data.</text>
</comment>
<dbReference type="EMBL" id="BGPR01000112">
    <property type="protein sequence ID" value="GBL95480.1"/>
    <property type="molecule type" value="Genomic_DNA"/>
</dbReference>
<evidence type="ECO:0000313" key="2">
    <source>
        <dbReference type="Proteomes" id="UP000499080"/>
    </source>
</evidence>
<dbReference type="Proteomes" id="UP000499080">
    <property type="component" value="Unassembled WGS sequence"/>
</dbReference>
<dbReference type="AlphaFoldDB" id="A0A4Y2BTE4"/>
<keyword evidence="2" id="KW-1185">Reference proteome</keyword>
<organism evidence="1 2">
    <name type="scientific">Araneus ventricosus</name>
    <name type="common">Orbweaver spider</name>
    <name type="synonym">Epeira ventricosa</name>
    <dbReference type="NCBI Taxonomy" id="182803"/>
    <lineage>
        <taxon>Eukaryota</taxon>
        <taxon>Metazoa</taxon>
        <taxon>Ecdysozoa</taxon>
        <taxon>Arthropoda</taxon>
        <taxon>Chelicerata</taxon>
        <taxon>Arachnida</taxon>
        <taxon>Araneae</taxon>
        <taxon>Araneomorphae</taxon>
        <taxon>Entelegynae</taxon>
        <taxon>Araneoidea</taxon>
        <taxon>Araneidae</taxon>
        <taxon>Araneus</taxon>
    </lineage>
</organism>
<gene>
    <name evidence="1" type="ORF">AVEN_54092_1</name>
</gene>